<evidence type="ECO:0000313" key="2">
    <source>
        <dbReference type="EMBL" id="MET3794775.1"/>
    </source>
</evidence>
<reference evidence="2 3" key="1">
    <citation type="submission" date="2024-06" db="EMBL/GenBank/DDBJ databases">
        <title>Genomic Encyclopedia of Type Strains, Phase IV (KMG-IV): sequencing the most valuable type-strain genomes for metagenomic binning, comparative biology and taxonomic classification.</title>
        <authorList>
            <person name="Goeker M."/>
        </authorList>
    </citation>
    <scope>NUCLEOTIDE SEQUENCE [LARGE SCALE GENOMIC DNA]</scope>
    <source>
        <strain evidence="2 3">DSM 27865</strain>
    </source>
</reference>
<comment type="caution">
    <text evidence="2">The sequence shown here is derived from an EMBL/GenBank/DDBJ whole genome shotgun (WGS) entry which is preliminary data.</text>
</comment>
<organism evidence="2 3">
    <name type="scientific">Aquamicrobium terrae</name>
    <dbReference type="NCBI Taxonomy" id="1324945"/>
    <lineage>
        <taxon>Bacteria</taxon>
        <taxon>Pseudomonadati</taxon>
        <taxon>Pseudomonadota</taxon>
        <taxon>Alphaproteobacteria</taxon>
        <taxon>Hyphomicrobiales</taxon>
        <taxon>Phyllobacteriaceae</taxon>
        <taxon>Aquamicrobium</taxon>
    </lineage>
</organism>
<evidence type="ECO:0000313" key="3">
    <source>
        <dbReference type="Proteomes" id="UP001549076"/>
    </source>
</evidence>
<feature type="region of interest" description="Disordered" evidence="1">
    <location>
        <begin position="148"/>
        <end position="174"/>
    </location>
</feature>
<sequence>MSAYHVYENAPLGSLIRFSDGTPKPSDEVASEFKTWRKRNGTGLLAKREPSPELRSWAPPASITLRTLDLDGPGTGDSGLLTFSVDSDLRFEIVERPKSGTFRVLRGSDSEVELLDIASDLAEAERYLSAYPPAELLIEEATADERAADEVEGRSASMRAAVARHRAERPRAVD</sequence>
<dbReference type="EMBL" id="JBEPML010000029">
    <property type="protein sequence ID" value="MET3794775.1"/>
    <property type="molecule type" value="Genomic_DNA"/>
</dbReference>
<name>A0ABV2N7I0_9HYPH</name>
<keyword evidence="3" id="KW-1185">Reference proteome</keyword>
<accession>A0ABV2N7I0</accession>
<proteinExistence type="predicted"/>
<dbReference type="Proteomes" id="UP001549076">
    <property type="component" value="Unassembled WGS sequence"/>
</dbReference>
<gene>
    <name evidence="2" type="ORF">ABID37_005015</name>
</gene>
<evidence type="ECO:0008006" key="4">
    <source>
        <dbReference type="Google" id="ProtNLM"/>
    </source>
</evidence>
<evidence type="ECO:0000256" key="1">
    <source>
        <dbReference type="SAM" id="MobiDB-lite"/>
    </source>
</evidence>
<dbReference type="RefSeq" id="WP_354199685.1">
    <property type="nucleotide sequence ID" value="NZ_JBEPML010000029.1"/>
</dbReference>
<protein>
    <recommendedName>
        <fullName evidence="4">DUF3305 domain-containing protein</fullName>
    </recommendedName>
</protein>